<dbReference type="InterPro" id="IPR001128">
    <property type="entry name" value="Cyt_P450"/>
</dbReference>
<evidence type="ECO:0000256" key="11">
    <source>
        <dbReference type="ARBA" id="ARBA00023033"/>
    </source>
</evidence>
<dbReference type="PANTHER" id="PTHR24305:SF166">
    <property type="entry name" value="CYTOCHROME P450 12A4, MITOCHONDRIAL-RELATED"/>
    <property type="match status" value="1"/>
</dbReference>
<evidence type="ECO:0000256" key="12">
    <source>
        <dbReference type="ARBA" id="ARBA00023136"/>
    </source>
</evidence>
<protein>
    <recommendedName>
        <fullName evidence="15">Cytochrome P450</fullName>
    </recommendedName>
</protein>
<keyword evidence="10" id="KW-0408">Iron</keyword>
<name>A0AAD7I079_9AGAR</name>
<keyword evidence="11" id="KW-0503">Monooxygenase</keyword>
<dbReference type="PANTHER" id="PTHR24305">
    <property type="entry name" value="CYTOCHROME P450"/>
    <property type="match status" value="1"/>
</dbReference>
<evidence type="ECO:0000256" key="7">
    <source>
        <dbReference type="ARBA" id="ARBA00022723"/>
    </source>
</evidence>
<organism evidence="13 14">
    <name type="scientific">Mycena maculata</name>
    <dbReference type="NCBI Taxonomy" id="230809"/>
    <lineage>
        <taxon>Eukaryota</taxon>
        <taxon>Fungi</taxon>
        <taxon>Dikarya</taxon>
        <taxon>Basidiomycota</taxon>
        <taxon>Agaricomycotina</taxon>
        <taxon>Agaricomycetes</taxon>
        <taxon>Agaricomycetidae</taxon>
        <taxon>Agaricales</taxon>
        <taxon>Marasmiineae</taxon>
        <taxon>Mycenaceae</taxon>
        <taxon>Mycena</taxon>
    </lineage>
</organism>
<comment type="subcellular location">
    <subcellularLocation>
        <location evidence="2">Membrane</location>
    </subcellularLocation>
</comment>
<dbReference type="Gene3D" id="1.10.1670.10">
    <property type="entry name" value="Helix-hairpin-Helix base-excision DNA repair enzymes (C-terminal)"/>
    <property type="match status" value="1"/>
</dbReference>
<reference evidence="13" key="1">
    <citation type="submission" date="2023-03" db="EMBL/GenBank/DDBJ databases">
        <title>Massive genome expansion in bonnet fungi (Mycena s.s.) driven by repeated elements and novel gene families across ecological guilds.</title>
        <authorList>
            <consortium name="Lawrence Berkeley National Laboratory"/>
            <person name="Harder C.B."/>
            <person name="Miyauchi S."/>
            <person name="Viragh M."/>
            <person name="Kuo A."/>
            <person name="Thoen E."/>
            <person name="Andreopoulos B."/>
            <person name="Lu D."/>
            <person name="Skrede I."/>
            <person name="Drula E."/>
            <person name="Henrissat B."/>
            <person name="Morin E."/>
            <person name="Kohler A."/>
            <person name="Barry K."/>
            <person name="LaButti K."/>
            <person name="Morin E."/>
            <person name="Salamov A."/>
            <person name="Lipzen A."/>
            <person name="Mereny Z."/>
            <person name="Hegedus B."/>
            <person name="Baldrian P."/>
            <person name="Stursova M."/>
            <person name="Weitz H."/>
            <person name="Taylor A."/>
            <person name="Grigoriev I.V."/>
            <person name="Nagy L.G."/>
            <person name="Martin F."/>
            <person name="Kauserud H."/>
        </authorList>
    </citation>
    <scope>NUCLEOTIDE SEQUENCE</scope>
    <source>
        <strain evidence="13">CBHHK188m</strain>
    </source>
</reference>
<evidence type="ECO:0000313" key="13">
    <source>
        <dbReference type="EMBL" id="KAJ7732043.1"/>
    </source>
</evidence>
<dbReference type="InterPro" id="IPR023170">
    <property type="entry name" value="HhH_base_excis_C"/>
</dbReference>
<proteinExistence type="inferred from homology"/>
<evidence type="ECO:0000256" key="4">
    <source>
        <dbReference type="ARBA" id="ARBA00010617"/>
    </source>
</evidence>
<evidence type="ECO:0000256" key="9">
    <source>
        <dbReference type="ARBA" id="ARBA00023002"/>
    </source>
</evidence>
<evidence type="ECO:0000256" key="3">
    <source>
        <dbReference type="ARBA" id="ARBA00004721"/>
    </source>
</evidence>
<evidence type="ECO:0000256" key="6">
    <source>
        <dbReference type="ARBA" id="ARBA00022692"/>
    </source>
</evidence>
<dbReference type="EMBL" id="JARJLG010000178">
    <property type="protein sequence ID" value="KAJ7732043.1"/>
    <property type="molecule type" value="Genomic_DNA"/>
</dbReference>
<comment type="cofactor">
    <cofactor evidence="1">
        <name>heme</name>
        <dbReference type="ChEBI" id="CHEBI:30413"/>
    </cofactor>
</comment>
<dbReference type="SUPFAM" id="SSF48264">
    <property type="entry name" value="Cytochrome P450"/>
    <property type="match status" value="2"/>
</dbReference>
<comment type="caution">
    <text evidence="13">The sequence shown here is derived from an EMBL/GenBank/DDBJ whole genome shotgun (WGS) entry which is preliminary data.</text>
</comment>
<keyword evidence="12" id="KW-0472">Membrane</keyword>
<dbReference type="Pfam" id="PF00067">
    <property type="entry name" value="p450"/>
    <property type="match status" value="1"/>
</dbReference>
<keyword evidence="7" id="KW-0479">Metal-binding</keyword>
<dbReference type="InterPro" id="IPR050121">
    <property type="entry name" value="Cytochrome_P450_monoxygenase"/>
</dbReference>
<sequence length="269" mass="29485">MYSASFYVETTSSATAWALYALSVNTAAQTKLREALLAIATDNPTMDKLNSPPYLEHVVRETMIQIKFVCVGRKVADCVLLMSLDKKEVVPVDTHVHQIAIKHYGLKGSLTSKATMTPKLYEKINSRLVKADDSHSYSGRQYGQRNLGGRCGQIQVRLERLSVRDVDLPSVGRPGRWEKIPDSVSAIPGVWANLLTFFSGPHNCIGFRFPLAEMKALLFTLVRAFELEQAVPQGGIGPAVSSLLQSPMVLAGGKGLGLPLIVKLYNTQL</sequence>
<comment type="pathway">
    <text evidence="3">Secondary metabolite biosynthesis; terpenoid biosynthesis.</text>
</comment>
<dbReference type="GO" id="GO:0020037">
    <property type="term" value="F:heme binding"/>
    <property type="evidence" value="ECO:0007669"/>
    <property type="project" value="InterPro"/>
</dbReference>
<keyword evidence="9" id="KW-0560">Oxidoreductase</keyword>
<dbReference type="AlphaFoldDB" id="A0AAD7I079"/>
<evidence type="ECO:0008006" key="15">
    <source>
        <dbReference type="Google" id="ProtNLM"/>
    </source>
</evidence>
<dbReference type="GO" id="GO:0006281">
    <property type="term" value="P:DNA repair"/>
    <property type="evidence" value="ECO:0007669"/>
    <property type="project" value="InterPro"/>
</dbReference>
<evidence type="ECO:0000256" key="5">
    <source>
        <dbReference type="ARBA" id="ARBA00022617"/>
    </source>
</evidence>
<evidence type="ECO:0000313" key="14">
    <source>
        <dbReference type="Proteomes" id="UP001215280"/>
    </source>
</evidence>
<dbReference type="SUPFAM" id="SSF48150">
    <property type="entry name" value="DNA-glycosylase"/>
    <property type="match status" value="1"/>
</dbReference>
<dbReference type="Proteomes" id="UP001215280">
    <property type="component" value="Unassembled WGS sequence"/>
</dbReference>
<gene>
    <name evidence="13" type="ORF">DFH07DRAFT_990956</name>
</gene>
<evidence type="ECO:0000256" key="2">
    <source>
        <dbReference type="ARBA" id="ARBA00004370"/>
    </source>
</evidence>
<keyword evidence="8" id="KW-1133">Transmembrane helix</keyword>
<dbReference type="GO" id="GO:0016705">
    <property type="term" value="F:oxidoreductase activity, acting on paired donors, with incorporation or reduction of molecular oxygen"/>
    <property type="evidence" value="ECO:0007669"/>
    <property type="project" value="InterPro"/>
</dbReference>
<dbReference type="InterPro" id="IPR011257">
    <property type="entry name" value="DNA_glycosylase"/>
</dbReference>
<comment type="similarity">
    <text evidence="4">Belongs to the cytochrome P450 family.</text>
</comment>
<keyword evidence="5" id="KW-0349">Heme</keyword>
<dbReference type="Gene3D" id="1.10.630.10">
    <property type="entry name" value="Cytochrome P450"/>
    <property type="match status" value="2"/>
</dbReference>
<keyword evidence="6" id="KW-0812">Transmembrane</keyword>
<dbReference type="GO" id="GO:0016020">
    <property type="term" value="C:membrane"/>
    <property type="evidence" value="ECO:0007669"/>
    <property type="project" value="UniProtKB-SubCell"/>
</dbReference>
<accession>A0AAD7I079</accession>
<evidence type="ECO:0000256" key="10">
    <source>
        <dbReference type="ARBA" id="ARBA00023004"/>
    </source>
</evidence>
<evidence type="ECO:0000256" key="1">
    <source>
        <dbReference type="ARBA" id="ARBA00001971"/>
    </source>
</evidence>
<keyword evidence="14" id="KW-1185">Reference proteome</keyword>
<dbReference type="GO" id="GO:0004497">
    <property type="term" value="F:monooxygenase activity"/>
    <property type="evidence" value="ECO:0007669"/>
    <property type="project" value="UniProtKB-KW"/>
</dbReference>
<evidence type="ECO:0000256" key="8">
    <source>
        <dbReference type="ARBA" id="ARBA00022989"/>
    </source>
</evidence>
<dbReference type="InterPro" id="IPR036396">
    <property type="entry name" value="Cyt_P450_sf"/>
</dbReference>
<dbReference type="GO" id="GO:0005506">
    <property type="term" value="F:iron ion binding"/>
    <property type="evidence" value="ECO:0007669"/>
    <property type="project" value="InterPro"/>
</dbReference>